<proteinExistence type="predicted"/>
<name>A0A5M8QJK4_9BACT</name>
<dbReference type="GO" id="GO:0032259">
    <property type="term" value="P:methylation"/>
    <property type="evidence" value="ECO:0007669"/>
    <property type="project" value="UniProtKB-KW"/>
</dbReference>
<keyword evidence="1" id="KW-0808">Transferase</keyword>
<evidence type="ECO:0000313" key="2">
    <source>
        <dbReference type="EMBL" id="MFA1770430.1"/>
    </source>
</evidence>
<reference evidence="1 3" key="2">
    <citation type="submission" date="2019-09" db="EMBL/GenBank/DDBJ databases">
        <title>A bacterium isolated from glacier soil.</title>
        <authorList>
            <person name="Liu Q."/>
        </authorList>
    </citation>
    <scope>NUCLEOTIDE SEQUENCE [LARGE SCALE GENOMIC DNA]</scope>
    <source>
        <strain evidence="1 3">MDT1-10-3</strain>
    </source>
</reference>
<dbReference type="EMBL" id="VKKZ01000020">
    <property type="protein sequence ID" value="KAA6434512.1"/>
    <property type="molecule type" value="Genomic_DNA"/>
</dbReference>
<keyword evidence="1" id="KW-0489">Methyltransferase</keyword>
<gene>
    <name evidence="2" type="ORF">ACD591_03940</name>
    <name evidence="1" type="ORF">FOE74_10010</name>
</gene>
<protein>
    <submittedName>
        <fullName evidence="1">Class I SAM-dependent methyltransferase</fullName>
        <ecNumber evidence="2">2.1.1.-</ecNumber>
    </submittedName>
</protein>
<dbReference type="EC" id="2.1.1.-" evidence="2"/>
<accession>A0A5M8QJK4</accession>
<dbReference type="Proteomes" id="UP000323866">
    <property type="component" value="Unassembled WGS sequence"/>
</dbReference>
<dbReference type="OrthoDB" id="5464618at2"/>
<dbReference type="InterPro" id="IPR029063">
    <property type="entry name" value="SAM-dependent_MTases_sf"/>
</dbReference>
<dbReference type="Gene3D" id="3.40.50.150">
    <property type="entry name" value="Vaccinia Virus protein VP39"/>
    <property type="match status" value="1"/>
</dbReference>
<keyword evidence="4" id="KW-1185">Reference proteome</keyword>
<reference evidence="2 4" key="3">
    <citation type="submission" date="2024-08" db="EMBL/GenBank/DDBJ databases">
        <authorList>
            <person name="Wei W."/>
        </authorList>
    </citation>
    <scope>NUCLEOTIDE SEQUENCE [LARGE SCALE GENOMIC DNA]</scope>
    <source>
        <strain evidence="2 4">XU2</strain>
    </source>
</reference>
<dbReference type="GO" id="GO:0008168">
    <property type="term" value="F:methyltransferase activity"/>
    <property type="evidence" value="ECO:0007669"/>
    <property type="project" value="UniProtKB-KW"/>
</dbReference>
<organism evidence="1 3">
    <name type="scientific">Rufibacter glacialis</name>
    <dbReference type="NCBI Taxonomy" id="1259555"/>
    <lineage>
        <taxon>Bacteria</taxon>
        <taxon>Pseudomonadati</taxon>
        <taxon>Bacteroidota</taxon>
        <taxon>Cytophagia</taxon>
        <taxon>Cytophagales</taxon>
        <taxon>Hymenobacteraceae</taxon>
        <taxon>Rufibacter</taxon>
    </lineage>
</organism>
<evidence type="ECO:0000313" key="3">
    <source>
        <dbReference type="Proteomes" id="UP000323866"/>
    </source>
</evidence>
<reference evidence="1 3" key="1">
    <citation type="submission" date="2019-07" db="EMBL/GenBank/DDBJ databases">
        <authorList>
            <person name="Qu J.-H."/>
        </authorList>
    </citation>
    <scope>NUCLEOTIDE SEQUENCE [LARGE SCALE GENOMIC DNA]</scope>
    <source>
        <strain evidence="1 3">MDT1-10-3</strain>
    </source>
</reference>
<sequence length="234" mass="26963">MNPIKDYLKTLLLKSGYTLLKGDIRKNVKENAVFSPLPNHLVSNAKVCVDRIEALKLLPKGGVAVEVGVGYGDFSKHILEIVQPEKFIGIDIFGFKEGKEPWGCQFLKETKCSHLEYYKKQLQEYIDKDIAQVKQGLSWAMLQEIPDHSVDFMYVDADHTYESVAKEIEVIKHKIKPTGIIQFNDYTLFDQNGLFPFGVPKAVHQFMIEEQYEMLYLCLHQEGFYDVVLRKWAP</sequence>
<dbReference type="Proteomes" id="UP001570846">
    <property type="component" value="Unassembled WGS sequence"/>
</dbReference>
<dbReference type="RefSeq" id="WP_149098455.1">
    <property type="nucleotide sequence ID" value="NZ_BMMG01000003.1"/>
</dbReference>
<evidence type="ECO:0000313" key="1">
    <source>
        <dbReference type="EMBL" id="KAA6434512.1"/>
    </source>
</evidence>
<comment type="caution">
    <text evidence="1">The sequence shown here is derived from an EMBL/GenBank/DDBJ whole genome shotgun (WGS) entry which is preliminary data.</text>
</comment>
<dbReference type="AlphaFoldDB" id="A0A5M8QJK4"/>
<dbReference type="SUPFAM" id="SSF53335">
    <property type="entry name" value="S-adenosyl-L-methionine-dependent methyltransferases"/>
    <property type="match status" value="1"/>
</dbReference>
<evidence type="ECO:0000313" key="4">
    <source>
        <dbReference type="Proteomes" id="UP001570846"/>
    </source>
</evidence>
<dbReference type="EMBL" id="JBGOGF010000002">
    <property type="protein sequence ID" value="MFA1770430.1"/>
    <property type="molecule type" value="Genomic_DNA"/>
</dbReference>
<dbReference type="Pfam" id="PF13578">
    <property type="entry name" value="Methyltransf_24"/>
    <property type="match status" value="1"/>
</dbReference>